<evidence type="ECO:0000256" key="6">
    <source>
        <dbReference type="ARBA" id="ARBA00022741"/>
    </source>
</evidence>
<dbReference type="PRINTS" id="PR00018">
    <property type="entry name" value="KRINGLE"/>
</dbReference>
<dbReference type="Gene3D" id="2.40.20.10">
    <property type="entry name" value="Plasminogen Kringle 4"/>
    <property type="match status" value="1"/>
</dbReference>
<evidence type="ECO:0000256" key="3">
    <source>
        <dbReference type="ARBA" id="ARBA00022553"/>
    </source>
</evidence>
<dbReference type="PRINTS" id="PR00109">
    <property type="entry name" value="TYRKINASE"/>
</dbReference>
<dbReference type="OrthoDB" id="2431000at2759"/>
<evidence type="ECO:0000256" key="2">
    <source>
        <dbReference type="ARBA" id="ARBA00004479"/>
    </source>
</evidence>
<dbReference type="InterPro" id="IPR000719">
    <property type="entry name" value="Prot_kinase_dom"/>
</dbReference>
<comment type="similarity">
    <text evidence="16">Belongs to the protein kinase superfamily. Tyr protein kinase family. Insulin receptor subfamily.</text>
</comment>
<reference evidence="21 22" key="1">
    <citation type="submission" date="2020-08" db="EMBL/GenBank/DDBJ databases">
        <authorList>
            <person name="Hejnol A."/>
        </authorList>
    </citation>
    <scope>NUCLEOTIDE SEQUENCE [LARGE SCALE GENOMIC DNA]</scope>
</reference>
<evidence type="ECO:0000256" key="14">
    <source>
        <dbReference type="PROSITE-ProRule" id="PRU00121"/>
    </source>
</evidence>
<dbReference type="PROSITE" id="PS00239">
    <property type="entry name" value="RECEPTOR_TYR_KIN_II"/>
    <property type="match status" value="1"/>
</dbReference>
<evidence type="ECO:0000256" key="1">
    <source>
        <dbReference type="ARBA" id="ARBA00004308"/>
    </source>
</evidence>
<dbReference type="InterPro" id="IPR020067">
    <property type="entry name" value="Frizzled_dom"/>
</dbReference>
<evidence type="ECO:0000259" key="18">
    <source>
        <dbReference type="PROSITE" id="PS50011"/>
    </source>
</evidence>
<feature type="domain" description="FZ" evidence="19">
    <location>
        <begin position="45"/>
        <end position="164"/>
    </location>
</feature>
<evidence type="ECO:0000256" key="16">
    <source>
        <dbReference type="RuleBase" id="RU000312"/>
    </source>
</evidence>
<keyword evidence="17" id="KW-1133">Transmembrane helix</keyword>
<dbReference type="InterPro" id="IPR036790">
    <property type="entry name" value="Frizzled_dom_sf"/>
</dbReference>
<comment type="caution">
    <text evidence="21">The sequence shown here is derived from an EMBL/GenBank/DDBJ whole genome shotgun (WGS) entry which is preliminary data.</text>
</comment>
<dbReference type="InterPro" id="IPR011009">
    <property type="entry name" value="Kinase-like_dom_sf"/>
</dbReference>
<dbReference type="PROSITE" id="PS00021">
    <property type="entry name" value="KRINGLE_1"/>
    <property type="match status" value="1"/>
</dbReference>
<dbReference type="InterPro" id="IPR000001">
    <property type="entry name" value="Kringle"/>
</dbReference>
<keyword evidence="16 17" id="KW-0812">Transmembrane</keyword>
<evidence type="ECO:0000313" key="21">
    <source>
        <dbReference type="EMBL" id="CAD5115889.1"/>
    </source>
</evidence>
<feature type="domain" description="Kringle" evidence="20">
    <location>
        <begin position="174"/>
        <end position="244"/>
    </location>
</feature>
<evidence type="ECO:0000256" key="11">
    <source>
        <dbReference type="ARBA" id="ARBA00023157"/>
    </source>
</evidence>
<keyword evidence="3 16" id="KW-0597">Phosphoprotein</keyword>
<dbReference type="InterPro" id="IPR020635">
    <property type="entry name" value="Tyr_kinase_cat_dom"/>
</dbReference>
<dbReference type="GO" id="GO:0005886">
    <property type="term" value="C:plasma membrane"/>
    <property type="evidence" value="ECO:0007669"/>
    <property type="project" value="TreeGrafter"/>
</dbReference>
<dbReference type="InterPro" id="IPR001245">
    <property type="entry name" value="Ser-Thr/Tyr_kinase_cat_dom"/>
</dbReference>
<dbReference type="FunFam" id="1.10.510.10:FF:001512">
    <property type="entry name" value="Receptor tyrosine-protein kinase erbB-2"/>
    <property type="match status" value="1"/>
</dbReference>
<dbReference type="SMART" id="SM00130">
    <property type="entry name" value="KR"/>
    <property type="match status" value="1"/>
</dbReference>
<accession>A0A7I8VKC5</accession>
<name>A0A7I8VKC5_9ANNE</name>
<dbReference type="GO" id="GO:0005524">
    <property type="term" value="F:ATP binding"/>
    <property type="evidence" value="ECO:0007669"/>
    <property type="project" value="UniProtKB-UniRule"/>
</dbReference>
<dbReference type="InterPro" id="IPR018056">
    <property type="entry name" value="Kringle_CS"/>
</dbReference>
<keyword evidence="16" id="KW-0675">Receptor</keyword>
<evidence type="ECO:0000256" key="7">
    <source>
        <dbReference type="ARBA" id="ARBA00022777"/>
    </source>
</evidence>
<dbReference type="GO" id="GO:0030182">
    <property type="term" value="P:neuron differentiation"/>
    <property type="evidence" value="ECO:0007669"/>
    <property type="project" value="UniProtKB-ARBA"/>
</dbReference>
<dbReference type="SMART" id="SM00219">
    <property type="entry name" value="TyrKc"/>
    <property type="match status" value="1"/>
</dbReference>
<dbReference type="InterPro" id="IPR013806">
    <property type="entry name" value="Kringle-like"/>
</dbReference>
<dbReference type="GO" id="GO:0048468">
    <property type="term" value="P:cell development"/>
    <property type="evidence" value="ECO:0007669"/>
    <property type="project" value="UniProtKB-ARBA"/>
</dbReference>
<dbReference type="SUPFAM" id="SSF56112">
    <property type="entry name" value="Protein kinase-like (PK-like)"/>
    <property type="match status" value="1"/>
</dbReference>
<comment type="subcellular location">
    <subcellularLocation>
        <location evidence="1">Endomembrane system</location>
    </subcellularLocation>
    <subcellularLocation>
        <location evidence="2">Membrane</location>
        <topology evidence="2">Single-pass type I membrane protein</topology>
    </subcellularLocation>
</comment>
<dbReference type="Gene3D" id="1.10.510.10">
    <property type="entry name" value="Transferase(Phosphotransferase) domain 1"/>
    <property type="match status" value="1"/>
</dbReference>
<dbReference type="InterPro" id="IPR038178">
    <property type="entry name" value="Kringle_sf"/>
</dbReference>
<evidence type="ECO:0000256" key="17">
    <source>
        <dbReference type="SAM" id="Phobius"/>
    </source>
</evidence>
<dbReference type="Pfam" id="PF00051">
    <property type="entry name" value="Kringle"/>
    <property type="match status" value="1"/>
</dbReference>
<dbReference type="PROSITE" id="PS50011">
    <property type="entry name" value="PROTEIN_KINASE_DOM"/>
    <property type="match status" value="1"/>
</dbReference>
<evidence type="ECO:0000313" key="22">
    <source>
        <dbReference type="Proteomes" id="UP000549394"/>
    </source>
</evidence>
<dbReference type="InterPro" id="IPR050122">
    <property type="entry name" value="RTK"/>
</dbReference>
<dbReference type="PROSITE" id="PS00109">
    <property type="entry name" value="PROTEIN_KINASE_TYR"/>
    <property type="match status" value="1"/>
</dbReference>
<keyword evidence="11 13" id="KW-1015">Disulfide bond</keyword>
<dbReference type="GO" id="GO:0050793">
    <property type="term" value="P:regulation of developmental process"/>
    <property type="evidence" value="ECO:0007669"/>
    <property type="project" value="UniProtKB-ARBA"/>
</dbReference>
<feature type="domain" description="Protein kinase" evidence="18">
    <location>
        <begin position="323"/>
        <end position="589"/>
    </location>
</feature>
<keyword evidence="10" id="KW-0829">Tyrosine-protein kinase</keyword>
<evidence type="ECO:0000259" key="19">
    <source>
        <dbReference type="PROSITE" id="PS50038"/>
    </source>
</evidence>
<dbReference type="GO" id="GO:0004714">
    <property type="term" value="F:transmembrane receptor protein tyrosine kinase activity"/>
    <property type="evidence" value="ECO:0007669"/>
    <property type="project" value="UniProtKB-EC"/>
</dbReference>
<dbReference type="InterPro" id="IPR008266">
    <property type="entry name" value="Tyr_kinase_AS"/>
</dbReference>
<evidence type="ECO:0000256" key="10">
    <source>
        <dbReference type="ARBA" id="ARBA00023137"/>
    </source>
</evidence>
<proteinExistence type="inferred from homology"/>
<organism evidence="21 22">
    <name type="scientific">Dimorphilus gyrociliatus</name>
    <dbReference type="NCBI Taxonomy" id="2664684"/>
    <lineage>
        <taxon>Eukaryota</taxon>
        <taxon>Metazoa</taxon>
        <taxon>Spiralia</taxon>
        <taxon>Lophotrochozoa</taxon>
        <taxon>Annelida</taxon>
        <taxon>Polychaeta</taxon>
        <taxon>Polychaeta incertae sedis</taxon>
        <taxon>Dinophilidae</taxon>
        <taxon>Dimorphilus</taxon>
    </lineage>
</organism>
<keyword evidence="22" id="KW-1185">Reference proteome</keyword>
<feature type="binding site" evidence="15">
    <location>
        <position position="352"/>
    </location>
    <ligand>
        <name>ATP</name>
        <dbReference type="ChEBI" id="CHEBI:30616"/>
    </ligand>
</feature>
<dbReference type="EMBL" id="CAJFCJ010000006">
    <property type="protein sequence ID" value="CAD5115889.1"/>
    <property type="molecule type" value="Genomic_DNA"/>
</dbReference>
<evidence type="ECO:0000256" key="4">
    <source>
        <dbReference type="ARBA" id="ARBA00022572"/>
    </source>
</evidence>
<feature type="transmembrane region" description="Helical" evidence="17">
    <location>
        <begin position="257"/>
        <end position="281"/>
    </location>
</feature>
<protein>
    <recommendedName>
        <fullName evidence="16">Tyrosine-protein kinase receptor</fullName>
        <ecNumber evidence="16">2.7.10.1</ecNumber>
    </recommendedName>
</protein>
<evidence type="ECO:0000256" key="8">
    <source>
        <dbReference type="ARBA" id="ARBA00022840"/>
    </source>
</evidence>
<comment type="catalytic activity">
    <reaction evidence="12 16">
        <text>L-tyrosyl-[protein] + ATP = O-phospho-L-tyrosyl-[protein] + ADP + H(+)</text>
        <dbReference type="Rhea" id="RHEA:10596"/>
        <dbReference type="Rhea" id="RHEA-COMP:10136"/>
        <dbReference type="Rhea" id="RHEA-COMP:20101"/>
        <dbReference type="ChEBI" id="CHEBI:15378"/>
        <dbReference type="ChEBI" id="CHEBI:30616"/>
        <dbReference type="ChEBI" id="CHEBI:46858"/>
        <dbReference type="ChEBI" id="CHEBI:61978"/>
        <dbReference type="ChEBI" id="CHEBI:456216"/>
        <dbReference type="EC" id="2.7.10.1"/>
    </reaction>
</comment>
<dbReference type="GO" id="GO:0007169">
    <property type="term" value="P:cell surface receptor protein tyrosine kinase signaling pathway"/>
    <property type="evidence" value="ECO:0007669"/>
    <property type="project" value="InterPro"/>
</dbReference>
<keyword evidence="7" id="KW-0418">Kinase</keyword>
<dbReference type="InterPro" id="IPR017441">
    <property type="entry name" value="Protein_kinase_ATP_BS"/>
</dbReference>
<sequence length="665" mass="75277">MNDFLSPQDKLKHSTSVYTYKEERFIIFCLINRPPEIVHLDRDPPSDGYCEPYRGETCSEYLGDKMVFVGSKSTQSQIESKLMEINSRSLPFLNELGETCKSYLKRVLCLTRYTSCSSNSQPRLLCKSECEWVKRQFCSREYDQYSHQLPSCEGLPDNRLCVKLPTSNYNYEPSCYKDNGSSYKGFVSRTISGKVCKKWTGKSYKDYAGHNYCRNPNGQYDAPWCYREASPGGIIVEKCDIKRCSDSGEEQKSFNTLMVILVPSIAVVFFLTFGLICICWCRKRRFNSWSGTPLKAVEIRQHQHALDRHSNLPNIPHFPLNSIIFLHELGEGAFGKVYKGELSYTGQTVAIKTLKQYDGPNNGLISEFEREARLLRDLKHPCVVSLIGVSVRQQPWCMLFEYMTQGDLHELLVLHSINGRLAGEPLSNRDLTTVAIQIASGMAYLSDRRFVHRDLAARNVLLTEGLNVKISDFGLARNIYSCDYYRVQNSSMLPIRWMAPESIMYGKFTTFSDIWSFGVLLWEMWNQGIQPYAGCSNAEVMEKIQLRHILGPSPDTPQIISTLMIDCWNESPTRRPSFLCLLNELTKFADRLAELSHSSNQGSNHSSTGTTQLSSSIGANSYGRFKPSSPPASVKSHNSSSIVKLGSIGGMFDSRSHFSAPIAHV</sequence>
<evidence type="ECO:0000256" key="15">
    <source>
        <dbReference type="PROSITE-ProRule" id="PRU10141"/>
    </source>
</evidence>
<keyword evidence="9 17" id="KW-0472">Membrane</keyword>
<dbReference type="EC" id="2.7.10.1" evidence="16"/>
<dbReference type="GO" id="GO:0017147">
    <property type="term" value="F:Wnt-protein binding"/>
    <property type="evidence" value="ECO:0007669"/>
    <property type="project" value="TreeGrafter"/>
</dbReference>
<dbReference type="InterPro" id="IPR002011">
    <property type="entry name" value="Tyr_kinase_rcpt_2_CS"/>
</dbReference>
<dbReference type="Proteomes" id="UP000549394">
    <property type="component" value="Unassembled WGS sequence"/>
</dbReference>
<keyword evidence="8 15" id="KW-0067">ATP-binding</keyword>
<gene>
    <name evidence="21" type="ORF">DGYR_LOCUS4575</name>
</gene>
<dbReference type="AlphaFoldDB" id="A0A7I8VKC5"/>
<keyword evidence="6 15" id="KW-0547">Nucleotide-binding</keyword>
<evidence type="ECO:0000256" key="13">
    <source>
        <dbReference type="PROSITE-ProRule" id="PRU00090"/>
    </source>
</evidence>
<comment type="caution">
    <text evidence="14">Lacks conserved residue(s) required for the propagation of feature annotation.</text>
</comment>
<keyword evidence="5" id="KW-0808">Transferase</keyword>
<evidence type="ECO:0000259" key="20">
    <source>
        <dbReference type="PROSITE" id="PS50070"/>
    </source>
</evidence>
<dbReference type="PANTHER" id="PTHR24416">
    <property type="entry name" value="TYROSINE-PROTEIN KINASE RECEPTOR"/>
    <property type="match status" value="1"/>
</dbReference>
<dbReference type="PANTHER" id="PTHR24416:SF611">
    <property type="entry name" value="TYROSINE-PROTEIN KINASE TRANSMEMBRANE RECEPTOR ROR"/>
    <property type="match status" value="1"/>
</dbReference>
<keyword evidence="4 14" id="KW-0420">Kringle</keyword>
<dbReference type="Pfam" id="PF01392">
    <property type="entry name" value="Fz"/>
    <property type="match status" value="1"/>
</dbReference>
<evidence type="ECO:0000256" key="9">
    <source>
        <dbReference type="ARBA" id="ARBA00023136"/>
    </source>
</evidence>
<evidence type="ECO:0000256" key="5">
    <source>
        <dbReference type="ARBA" id="ARBA00022679"/>
    </source>
</evidence>
<dbReference type="GO" id="GO:0012505">
    <property type="term" value="C:endomembrane system"/>
    <property type="evidence" value="ECO:0007669"/>
    <property type="project" value="UniProtKB-SubCell"/>
</dbReference>
<dbReference type="PROSITE" id="PS00107">
    <property type="entry name" value="PROTEIN_KINASE_ATP"/>
    <property type="match status" value="1"/>
</dbReference>
<dbReference type="GO" id="GO:0043235">
    <property type="term" value="C:receptor complex"/>
    <property type="evidence" value="ECO:0007669"/>
    <property type="project" value="TreeGrafter"/>
</dbReference>
<feature type="disulfide bond" evidence="13">
    <location>
        <begin position="100"/>
        <end position="138"/>
    </location>
</feature>
<dbReference type="Gene3D" id="3.30.200.20">
    <property type="entry name" value="Phosphorylase Kinase, domain 1"/>
    <property type="match status" value="1"/>
</dbReference>
<evidence type="ECO:0000256" key="12">
    <source>
        <dbReference type="ARBA" id="ARBA00051243"/>
    </source>
</evidence>
<dbReference type="PROSITE" id="PS50070">
    <property type="entry name" value="KRINGLE_2"/>
    <property type="match status" value="1"/>
</dbReference>
<dbReference type="CDD" id="cd00108">
    <property type="entry name" value="KR"/>
    <property type="match status" value="1"/>
</dbReference>
<dbReference type="Pfam" id="PF07714">
    <property type="entry name" value="PK_Tyr_Ser-Thr"/>
    <property type="match status" value="1"/>
</dbReference>
<dbReference type="PROSITE" id="PS50038">
    <property type="entry name" value="FZ"/>
    <property type="match status" value="1"/>
</dbReference>
<dbReference type="Gene3D" id="1.10.2000.10">
    <property type="entry name" value="Frizzled cysteine-rich domain"/>
    <property type="match status" value="1"/>
</dbReference>
<dbReference type="SUPFAM" id="SSF57440">
    <property type="entry name" value="Kringle-like"/>
    <property type="match status" value="1"/>
</dbReference>